<dbReference type="Proteomes" id="UP000007721">
    <property type="component" value="Chromosome"/>
</dbReference>
<dbReference type="PROSITE" id="PS50885">
    <property type="entry name" value="HAMP"/>
    <property type="match status" value="1"/>
</dbReference>
<dbReference type="PANTHER" id="PTHR43531:SF11">
    <property type="entry name" value="METHYL-ACCEPTING CHEMOTAXIS PROTEIN 3"/>
    <property type="match status" value="1"/>
</dbReference>
<evidence type="ECO:0000259" key="6">
    <source>
        <dbReference type="PROSITE" id="PS50885"/>
    </source>
</evidence>
<accession>B9M7D4</accession>
<dbReference type="OrthoDB" id="5523945at2"/>
<dbReference type="GO" id="GO:0005886">
    <property type="term" value="C:plasma membrane"/>
    <property type="evidence" value="ECO:0007669"/>
    <property type="project" value="TreeGrafter"/>
</dbReference>
<dbReference type="EMBL" id="CP001390">
    <property type="protein sequence ID" value="ACM20222.1"/>
    <property type="molecule type" value="Genomic_DNA"/>
</dbReference>
<evidence type="ECO:0000256" key="2">
    <source>
        <dbReference type="ARBA" id="ARBA00029447"/>
    </source>
</evidence>
<dbReference type="CDD" id="cd06225">
    <property type="entry name" value="HAMP"/>
    <property type="match status" value="1"/>
</dbReference>
<evidence type="ECO:0000256" key="1">
    <source>
        <dbReference type="ARBA" id="ARBA00022500"/>
    </source>
</evidence>
<keyword evidence="4" id="KW-0472">Membrane</keyword>
<evidence type="ECO:0000259" key="5">
    <source>
        <dbReference type="PROSITE" id="PS50111"/>
    </source>
</evidence>
<dbReference type="Pfam" id="PF00672">
    <property type="entry name" value="HAMP"/>
    <property type="match status" value="1"/>
</dbReference>
<evidence type="ECO:0000256" key="3">
    <source>
        <dbReference type="PROSITE-ProRule" id="PRU00284"/>
    </source>
</evidence>
<dbReference type="GO" id="GO:0006935">
    <property type="term" value="P:chemotaxis"/>
    <property type="evidence" value="ECO:0007669"/>
    <property type="project" value="UniProtKB-KW"/>
</dbReference>
<dbReference type="PROSITE" id="PS50111">
    <property type="entry name" value="CHEMOTAXIS_TRANSDUC_2"/>
    <property type="match status" value="1"/>
</dbReference>
<dbReference type="STRING" id="316067.Geob_1865"/>
<keyword evidence="1" id="KW-0145">Chemotaxis</keyword>
<dbReference type="InterPro" id="IPR003660">
    <property type="entry name" value="HAMP_dom"/>
</dbReference>
<dbReference type="FunFam" id="1.10.287.950:FF:000024">
    <property type="entry name" value="Methyl-accepting chemotaxis sensory transducer, class 40+24H"/>
    <property type="match status" value="1"/>
</dbReference>
<dbReference type="InterPro" id="IPR051310">
    <property type="entry name" value="MCP_chemotaxis"/>
</dbReference>
<evidence type="ECO:0000313" key="8">
    <source>
        <dbReference type="Proteomes" id="UP000007721"/>
    </source>
</evidence>
<dbReference type="Gene3D" id="6.10.340.10">
    <property type="match status" value="1"/>
</dbReference>
<evidence type="ECO:0000313" key="7">
    <source>
        <dbReference type="EMBL" id="ACM20222.1"/>
    </source>
</evidence>
<sequence length="746" mass="80392">MKNMKLSYRLVGSFLIMALIVALTGAFGSWSMKRVGDQIQNIMQNLASQQKLVLLMGVTQKYCHVSLMQAAMVRAEKDKFEEYAEDYRMKRDLFRSQCEIMLKGNAKLGIKPAKAGSVIEQRTNAALASWEEFEKIADELLAHKEGLLKGVKPGVVDQAAMAALADNRLNKLAQEDIADAIEKAKADTDDLLLEVGTQMTKADKQVHEIQSTSVIAFVVVIIAAVILGILLGIKTTRNIVTRIHSMAKALDEGADGNLTTRVAVDSGDELGKLGADFNVMAAKLSVVVGKVNRSAAELTSISGTINESSQKVVDTARIQADSVNNTSAAISQINTSVKGVARGVDSLSLSASESSSSILEMAASVEEVAQNVETLSHSVEDVSSSITQMAASIKQIGNGVVSLLDVATSTASSVMEMDSTIKQVERNAMETAAISDEVRKDAETGKEAVEATIEGIDEIKRSSRITYEVIDTLSGRTTDIGAILSVIDEVAEQTNLLALNAAIIAAQAGEHGKGFAVVADEIKELAERTSSSTREIAMVIKAVQDETHRAVKAMEQAEKSIADGELLSRKSGEALNKIVTGVQKATEQVDEIARATVEQAKGSQMIREAMEQVSEMVEQIAKATREQGQGSELIMTAVEKMKALTGQVRSSTREQSKVGSFIAKSTENITDMIQQIKRACDEQNRGSEQIVVAVEDIQQSTHINLEATGAMNEAVSGLFRQIEVLRKEMDMFKVDEEEVTELEETA</sequence>
<comment type="similarity">
    <text evidence="2">Belongs to the methyl-accepting chemotaxis (MCP) protein family.</text>
</comment>
<dbReference type="GO" id="GO:0004888">
    <property type="term" value="F:transmembrane signaling receptor activity"/>
    <property type="evidence" value="ECO:0007669"/>
    <property type="project" value="TreeGrafter"/>
</dbReference>
<dbReference type="Gene3D" id="1.10.287.950">
    <property type="entry name" value="Methyl-accepting chemotaxis protein"/>
    <property type="match status" value="1"/>
</dbReference>
<dbReference type="HOGENOM" id="CLU_000445_107_27_7"/>
<dbReference type="SMART" id="SM00283">
    <property type="entry name" value="MA"/>
    <property type="match status" value="1"/>
</dbReference>
<dbReference type="PANTHER" id="PTHR43531">
    <property type="entry name" value="PROTEIN ICFG"/>
    <property type="match status" value="1"/>
</dbReference>
<name>B9M7D4_GEODF</name>
<dbReference type="SUPFAM" id="SSF58104">
    <property type="entry name" value="Methyl-accepting chemotaxis protein (MCP) signaling domain"/>
    <property type="match status" value="3"/>
</dbReference>
<feature type="domain" description="Methyl-accepting transducer" evidence="5">
    <location>
        <begin position="378"/>
        <end position="614"/>
    </location>
</feature>
<dbReference type="InterPro" id="IPR004089">
    <property type="entry name" value="MCPsignal_dom"/>
</dbReference>
<protein>
    <submittedName>
        <fullName evidence="7">Methyl-accepting chemotaxis sensory transducer, class 40+24H</fullName>
    </submittedName>
</protein>
<evidence type="ECO:0000256" key="4">
    <source>
        <dbReference type="SAM" id="Phobius"/>
    </source>
</evidence>
<dbReference type="eggNOG" id="COG0840">
    <property type="taxonomic scope" value="Bacteria"/>
</dbReference>
<reference evidence="7 8" key="1">
    <citation type="submission" date="2009-01" db="EMBL/GenBank/DDBJ databases">
        <title>Complete sequence of Geobacter sp. FRC-32.</title>
        <authorList>
            <consortium name="US DOE Joint Genome Institute"/>
            <person name="Lucas S."/>
            <person name="Copeland A."/>
            <person name="Lapidus A."/>
            <person name="Glavina del Rio T."/>
            <person name="Dalin E."/>
            <person name="Tice H."/>
            <person name="Bruce D."/>
            <person name="Goodwin L."/>
            <person name="Pitluck S."/>
            <person name="Saunders E."/>
            <person name="Brettin T."/>
            <person name="Detter J.C."/>
            <person name="Han C."/>
            <person name="Larimer F."/>
            <person name="Land M."/>
            <person name="Hauser L."/>
            <person name="Kyrpides N."/>
            <person name="Ovchinnikova G."/>
            <person name="Kostka J."/>
            <person name="Richardson P."/>
        </authorList>
    </citation>
    <scope>NUCLEOTIDE SEQUENCE [LARGE SCALE GENOMIC DNA]</scope>
    <source>
        <strain evidence="8">DSM 22248 / JCM 15807 / FRC-32</strain>
    </source>
</reference>
<gene>
    <name evidence="7" type="primary">mcp64H-2</name>
    <name evidence="7" type="ordered locus">Geob_1865</name>
</gene>
<organism evidence="7 8">
    <name type="scientific">Geotalea daltonii (strain DSM 22248 / JCM 15807 / FRC-32)</name>
    <name type="common">Geobacter daltonii</name>
    <dbReference type="NCBI Taxonomy" id="316067"/>
    <lineage>
        <taxon>Bacteria</taxon>
        <taxon>Pseudomonadati</taxon>
        <taxon>Thermodesulfobacteriota</taxon>
        <taxon>Desulfuromonadia</taxon>
        <taxon>Geobacterales</taxon>
        <taxon>Geobacteraceae</taxon>
        <taxon>Geotalea</taxon>
    </lineage>
</organism>
<dbReference type="KEGG" id="geo:Geob_1865"/>
<dbReference type="Pfam" id="PF00015">
    <property type="entry name" value="MCPsignal"/>
    <property type="match status" value="1"/>
</dbReference>
<dbReference type="SMART" id="SM00304">
    <property type="entry name" value="HAMP"/>
    <property type="match status" value="2"/>
</dbReference>
<dbReference type="AlphaFoldDB" id="B9M7D4"/>
<dbReference type="eggNOG" id="COG2972">
    <property type="taxonomic scope" value="Bacteria"/>
</dbReference>
<proteinExistence type="inferred from homology"/>
<dbReference type="GO" id="GO:0007165">
    <property type="term" value="P:signal transduction"/>
    <property type="evidence" value="ECO:0007669"/>
    <property type="project" value="UniProtKB-KW"/>
</dbReference>
<feature type="domain" description="HAMP" evidence="6">
    <location>
        <begin position="237"/>
        <end position="289"/>
    </location>
</feature>
<keyword evidence="3" id="KW-0807">Transducer</keyword>
<feature type="transmembrane region" description="Helical" evidence="4">
    <location>
        <begin position="214"/>
        <end position="233"/>
    </location>
</feature>
<keyword evidence="8" id="KW-1185">Reference proteome</keyword>
<keyword evidence="4" id="KW-1133">Transmembrane helix</keyword>
<keyword evidence="4" id="KW-0812">Transmembrane</keyword>